<keyword evidence="2" id="KW-1185">Reference proteome</keyword>
<dbReference type="Proteomes" id="UP001043456">
    <property type="component" value="Unassembled WGS sequence"/>
</dbReference>
<dbReference type="AlphaFoldDB" id="A0A9P3EVL3"/>
<proteinExistence type="predicted"/>
<sequence>MASIFSETEVTASEINSSPAQSAIMESSSITSGLPDDYIAHPFTSLKDNITVSAVLAGTSMDDILWSGTTTLRPSRKSAQVWPSLMVETGVSESLTRLRQDAQWRFQNSVCCKKTSEENWFRNPDDSYKYTYSACYQREYGKKKYWKMKEKKALGQTMPIDAGAASSAKVRAEKLNNAKQRAHCNKAIRKRSGSRL</sequence>
<dbReference type="GeneID" id="67004429"/>
<accession>A0A9P3EVL3</accession>
<evidence type="ECO:0000313" key="1">
    <source>
        <dbReference type="EMBL" id="GIJ86920.1"/>
    </source>
</evidence>
<dbReference type="RefSeq" id="XP_043157666.1">
    <property type="nucleotide sequence ID" value="XM_043301731.1"/>
</dbReference>
<gene>
    <name evidence="1" type="ORF">Asppvi_005818</name>
</gene>
<evidence type="ECO:0000313" key="2">
    <source>
        <dbReference type="Proteomes" id="UP001043456"/>
    </source>
</evidence>
<reference evidence="1 2" key="1">
    <citation type="submission" date="2018-10" db="EMBL/GenBank/DDBJ databases">
        <title>Pan-genome distribution and transcriptional activeness of fungal secondary metabolism genes in Aspergillus section Fumigati.</title>
        <authorList>
            <person name="Takahashi H."/>
            <person name="Umemura M."/>
            <person name="Ninomiya A."/>
            <person name="Kusuya Y."/>
            <person name="Urayama S."/>
            <person name="Shimizu M."/>
            <person name="Watanabe A."/>
            <person name="Kamei K."/>
            <person name="Yaguchi T."/>
            <person name="Hagiwara D."/>
        </authorList>
    </citation>
    <scope>NUCLEOTIDE SEQUENCE [LARGE SCALE GENOMIC DNA]</scope>
    <source>
        <strain evidence="1 2">IFM 55266</strain>
    </source>
</reference>
<protein>
    <submittedName>
        <fullName evidence="1">Uncharacterized protein</fullName>
    </submittedName>
</protein>
<dbReference type="EMBL" id="BHVY01000004">
    <property type="protein sequence ID" value="GIJ86920.1"/>
    <property type="molecule type" value="Genomic_DNA"/>
</dbReference>
<name>A0A9P3EVL3_9EURO</name>
<dbReference type="OrthoDB" id="76567at2759"/>
<organism evidence="1 2">
    <name type="scientific">Aspergillus pseudoviridinutans</name>
    <dbReference type="NCBI Taxonomy" id="1517512"/>
    <lineage>
        <taxon>Eukaryota</taxon>
        <taxon>Fungi</taxon>
        <taxon>Dikarya</taxon>
        <taxon>Ascomycota</taxon>
        <taxon>Pezizomycotina</taxon>
        <taxon>Eurotiomycetes</taxon>
        <taxon>Eurotiomycetidae</taxon>
        <taxon>Eurotiales</taxon>
        <taxon>Aspergillaceae</taxon>
        <taxon>Aspergillus</taxon>
        <taxon>Aspergillus subgen. Fumigati</taxon>
    </lineage>
</organism>
<comment type="caution">
    <text evidence="1">The sequence shown here is derived from an EMBL/GenBank/DDBJ whole genome shotgun (WGS) entry which is preliminary data.</text>
</comment>